<gene>
    <name evidence="6" type="ORF">Micbo1qcDRAFT_216032</name>
</gene>
<evidence type="ECO:0000256" key="1">
    <source>
        <dbReference type="ARBA" id="ARBA00004141"/>
    </source>
</evidence>
<protein>
    <submittedName>
        <fullName evidence="6">RTA1 like protein-domain-containing protein</fullName>
    </submittedName>
</protein>
<feature type="transmembrane region" description="Helical" evidence="5">
    <location>
        <begin position="251"/>
        <end position="273"/>
    </location>
</feature>
<dbReference type="EMBL" id="KQ964262">
    <property type="protein sequence ID" value="KXJ87566.1"/>
    <property type="molecule type" value="Genomic_DNA"/>
</dbReference>
<feature type="transmembrane region" description="Helical" evidence="5">
    <location>
        <begin position="163"/>
        <end position="187"/>
    </location>
</feature>
<keyword evidence="2 5" id="KW-0812">Transmembrane</keyword>
<dbReference type="Pfam" id="PF04479">
    <property type="entry name" value="RTA1"/>
    <property type="match status" value="1"/>
</dbReference>
<dbReference type="AlphaFoldDB" id="A0A136IRX3"/>
<sequence length="309" mass="34015">MADHSGASEAGGGGLDFALYRYDVSLPAAIAAAAVFLVLSLLHTWRIVRHRSLYFTAFTIGGYFQVIGYCGRIWSHFDGTAIGGFVMQAILILVAPALYAASIYMILGRLIRAVHAESLSIIPLRWMTKIFVAGDVLSFFLQAGGGGIQAAGTLELYDIGEKIIIVGLFVQITIFGFFLATTVTFHLRQQKSLKYHNNTSMDTSSSPYSTIPWARHLAVLYVASALIMIRSIFRVIEYLQGNGGYLISHEVFLYVFDAVLMAIVMAVFLVFYVDDLIGAEPMYRHGKRASGAELLSSRDSNVVELSDRR</sequence>
<dbReference type="FunCoup" id="A0A136IRX3">
    <property type="interactions" value="22"/>
</dbReference>
<keyword evidence="4 5" id="KW-0472">Membrane</keyword>
<dbReference type="STRING" id="196109.A0A136IRX3"/>
<evidence type="ECO:0000313" key="6">
    <source>
        <dbReference type="EMBL" id="KXJ87566.1"/>
    </source>
</evidence>
<evidence type="ECO:0000256" key="2">
    <source>
        <dbReference type="ARBA" id="ARBA00022692"/>
    </source>
</evidence>
<evidence type="ECO:0000256" key="3">
    <source>
        <dbReference type="ARBA" id="ARBA00022989"/>
    </source>
</evidence>
<dbReference type="OrthoDB" id="3358017at2759"/>
<evidence type="ECO:0000256" key="5">
    <source>
        <dbReference type="SAM" id="Phobius"/>
    </source>
</evidence>
<feature type="transmembrane region" description="Helical" evidence="5">
    <location>
        <begin position="86"/>
        <end position="107"/>
    </location>
</feature>
<dbReference type="PANTHER" id="PTHR31465">
    <property type="entry name" value="PROTEIN RTA1-RELATED"/>
    <property type="match status" value="1"/>
</dbReference>
<comment type="subcellular location">
    <subcellularLocation>
        <location evidence="1">Membrane</location>
        <topology evidence="1">Multi-pass membrane protein</topology>
    </subcellularLocation>
</comment>
<dbReference type="InterPro" id="IPR007568">
    <property type="entry name" value="RTA1"/>
</dbReference>
<reference evidence="7" key="1">
    <citation type="submission" date="2016-02" db="EMBL/GenBank/DDBJ databases">
        <title>Draft genome sequence of Microdochium bolleyi, a fungal endophyte of beachgrass.</title>
        <authorList>
            <consortium name="DOE Joint Genome Institute"/>
            <person name="David A.S."/>
            <person name="May G."/>
            <person name="Haridas S."/>
            <person name="Lim J."/>
            <person name="Wang M."/>
            <person name="Labutti K."/>
            <person name="Lipzen A."/>
            <person name="Barry K."/>
            <person name="Grigoriev I.V."/>
        </authorList>
    </citation>
    <scope>NUCLEOTIDE SEQUENCE [LARGE SCALE GENOMIC DNA]</scope>
    <source>
        <strain evidence="7">J235TASD1</strain>
    </source>
</reference>
<keyword evidence="7" id="KW-1185">Reference proteome</keyword>
<feature type="transmembrane region" description="Helical" evidence="5">
    <location>
        <begin position="128"/>
        <end position="151"/>
    </location>
</feature>
<proteinExistence type="predicted"/>
<accession>A0A136IRX3</accession>
<dbReference type="InParanoid" id="A0A136IRX3"/>
<evidence type="ECO:0000256" key="4">
    <source>
        <dbReference type="ARBA" id="ARBA00023136"/>
    </source>
</evidence>
<feature type="transmembrane region" description="Helical" evidence="5">
    <location>
        <begin position="218"/>
        <end position="239"/>
    </location>
</feature>
<dbReference type="Proteomes" id="UP000070501">
    <property type="component" value="Unassembled WGS sequence"/>
</dbReference>
<dbReference type="GO" id="GO:0016020">
    <property type="term" value="C:membrane"/>
    <property type="evidence" value="ECO:0007669"/>
    <property type="project" value="UniProtKB-SubCell"/>
</dbReference>
<organism evidence="6 7">
    <name type="scientific">Microdochium bolleyi</name>
    <dbReference type="NCBI Taxonomy" id="196109"/>
    <lineage>
        <taxon>Eukaryota</taxon>
        <taxon>Fungi</taxon>
        <taxon>Dikarya</taxon>
        <taxon>Ascomycota</taxon>
        <taxon>Pezizomycotina</taxon>
        <taxon>Sordariomycetes</taxon>
        <taxon>Xylariomycetidae</taxon>
        <taxon>Xylariales</taxon>
        <taxon>Microdochiaceae</taxon>
        <taxon>Microdochium</taxon>
    </lineage>
</organism>
<feature type="transmembrane region" description="Helical" evidence="5">
    <location>
        <begin position="24"/>
        <end position="42"/>
    </location>
</feature>
<dbReference type="PANTHER" id="PTHR31465:SF1">
    <property type="entry name" value="PROTEIN RTA1-RELATED"/>
    <property type="match status" value="1"/>
</dbReference>
<keyword evidence="3 5" id="KW-1133">Transmembrane helix</keyword>
<evidence type="ECO:0000313" key="7">
    <source>
        <dbReference type="Proteomes" id="UP000070501"/>
    </source>
</evidence>
<feature type="transmembrane region" description="Helical" evidence="5">
    <location>
        <begin position="54"/>
        <end position="74"/>
    </location>
</feature>
<name>A0A136IRX3_9PEZI</name>